<reference evidence="7" key="1">
    <citation type="submission" date="2025-08" db="UniProtKB">
        <authorList>
            <consortium name="RefSeq"/>
        </authorList>
    </citation>
    <scope>IDENTIFICATION</scope>
    <source>
        <strain evidence="7">15112-1751.03</strain>
        <tissue evidence="7">Whole Adult</tissue>
    </source>
</reference>
<organism evidence="6 7">
    <name type="scientific">Drosophila albomicans</name>
    <name type="common">Fruit fly</name>
    <dbReference type="NCBI Taxonomy" id="7291"/>
    <lineage>
        <taxon>Eukaryota</taxon>
        <taxon>Metazoa</taxon>
        <taxon>Ecdysozoa</taxon>
        <taxon>Arthropoda</taxon>
        <taxon>Hexapoda</taxon>
        <taxon>Insecta</taxon>
        <taxon>Pterygota</taxon>
        <taxon>Neoptera</taxon>
        <taxon>Endopterygota</taxon>
        <taxon>Diptera</taxon>
        <taxon>Brachycera</taxon>
        <taxon>Muscomorpha</taxon>
        <taxon>Ephydroidea</taxon>
        <taxon>Drosophilidae</taxon>
        <taxon>Drosophila</taxon>
    </lineage>
</organism>
<evidence type="ECO:0000259" key="5">
    <source>
        <dbReference type="PROSITE" id="PS01360"/>
    </source>
</evidence>
<proteinExistence type="predicted"/>
<dbReference type="PANTHER" id="PTHR28069:SF2">
    <property type="entry name" value="GH20023P"/>
    <property type="match status" value="1"/>
</dbReference>
<evidence type="ECO:0000313" key="7">
    <source>
        <dbReference type="RefSeq" id="XP_034104613.1"/>
    </source>
</evidence>
<dbReference type="InterPro" id="IPR046824">
    <property type="entry name" value="Mss51-like_C"/>
</dbReference>
<gene>
    <name evidence="7" type="primary">LOC117568244</name>
</gene>
<keyword evidence="6" id="KW-1185">Reference proteome</keyword>
<feature type="region of interest" description="Disordered" evidence="4">
    <location>
        <begin position="1"/>
        <end position="50"/>
    </location>
</feature>
<dbReference type="Pfam" id="PF13824">
    <property type="entry name" value="zf-Mss51"/>
    <property type="match status" value="1"/>
</dbReference>
<protein>
    <submittedName>
        <fullName evidence="7">Uncharacterized protein LOC117568244</fullName>
    </submittedName>
</protein>
<evidence type="ECO:0000256" key="4">
    <source>
        <dbReference type="SAM" id="MobiDB-lite"/>
    </source>
</evidence>
<feature type="compositionally biased region" description="Basic residues" evidence="4">
    <location>
        <begin position="1"/>
        <end position="19"/>
    </location>
</feature>
<dbReference type="InterPro" id="IPR032717">
    <property type="entry name" value="Mss51_Znf"/>
</dbReference>
<keyword evidence="1" id="KW-0479">Metal-binding</keyword>
<evidence type="ECO:0000256" key="1">
    <source>
        <dbReference type="ARBA" id="ARBA00022723"/>
    </source>
</evidence>
<dbReference type="PANTHER" id="PTHR28069">
    <property type="entry name" value="GH20023P"/>
    <property type="match status" value="1"/>
</dbReference>
<dbReference type="GeneID" id="117568244"/>
<keyword evidence="2" id="KW-0863">Zinc-finger</keyword>
<keyword evidence="3" id="KW-0862">Zinc</keyword>
<dbReference type="AlphaFoldDB" id="A0A6P8WYV1"/>
<name>A0A6P8WYV1_DROAB</name>
<dbReference type="GO" id="GO:0008270">
    <property type="term" value="F:zinc ion binding"/>
    <property type="evidence" value="ECO:0007669"/>
    <property type="project" value="UniProtKB-KW"/>
</dbReference>
<feature type="compositionally biased region" description="Low complexity" evidence="4">
    <location>
        <begin position="68"/>
        <end position="98"/>
    </location>
</feature>
<dbReference type="PROSITE" id="PS01360">
    <property type="entry name" value="ZF_MYND_1"/>
    <property type="match status" value="1"/>
</dbReference>
<dbReference type="Proteomes" id="UP000515160">
    <property type="component" value="Chromosome 3"/>
</dbReference>
<feature type="region of interest" description="Disordered" evidence="4">
    <location>
        <begin position="67"/>
        <end position="113"/>
    </location>
</feature>
<dbReference type="RefSeq" id="XP_034104613.1">
    <property type="nucleotide sequence ID" value="XM_034248722.2"/>
</dbReference>
<dbReference type="InterPro" id="IPR002893">
    <property type="entry name" value="Znf_MYND"/>
</dbReference>
<dbReference type="SUPFAM" id="SSF144232">
    <property type="entry name" value="HIT/MYND zinc finger-like"/>
    <property type="match status" value="1"/>
</dbReference>
<sequence>MHVNHKKKTRQRNRPRNKCNRCDDTKEDESLPESPSVPCTLQDKPQAADPSDAIYLIQQLLRKKLLNKKNTPATPSSTPKKVVTPSTPTPKKVTAPSVIPSSSATKKMTVPKDDTSDEVNALLKCLGSKLQKGAGGELPEALFSKLGKMFSAEPLTDTTSDDEEAEYIEYIYKPRQYFMASLCNHCKSDLCGHPALPCKGCGLVFYCSVGHMRDDQEHRQLCYGLRQLVDRNGHDVFYKSGDFSAEQFRSYRIVCIRQLEQLINRTLTATEQEVLLFPFICNDVKCREHRYKRLMPCSRCGEIAYCKDKTNHMSAGHAAWCESYKLFKTFVMRQAKFGRLEPALPYEVLRETPVNCSNTRQILKKLKFNVTDACELAALTQISTGPLTAFYALKLCDRLKAEKLTIHLVGAEMEFEVDVFQKWEIFLLHILPAVKTLSVVFVGPELNSSKVSFEQLSKIKCCRLCRKAERTVEYYFENRLYHDYCALPSFKTPDLVCFFNAGLYRATGYALEDTWPDTIQAALNLKCPMVTTSYTKYEAPLDMKEFLNQSNRHLNVVLPPTTNPFGSEKPERNFISDDDAPFMFKNYQCFVID</sequence>
<evidence type="ECO:0000313" key="6">
    <source>
        <dbReference type="Proteomes" id="UP000515160"/>
    </source>
</evidence>
<accession>A0A6P8WYV1</accession>
<feature type="domain" description="MYND-type" evidence="5">
    <location>
        <begin position="183"/>
        <end position="222"/>
    </location>
</feature>
<evidence type="ECO:0000256" key="3">
    <source>
        <dbReference type="ARBA" id="ARBA00022833"/>
    </source>
</evidence>
<dbReference type="Pfam" id="PF20179">
    <property type="entry name" value="MSS51_C"/>
    <property type="match status" value="1"/>
</dbReference>
<dbReference type="OrthoDB" id="5282002at2759"/>
<evidence type="ECO:0000256" key="2">
    <source>
        <dbReference type="ARBA" id="ARBA00022771"/>
    </source>
</evidence>